<dbReference type="OrthoDB" id="641022at2"/>
<dbReference type="Pfam" id="PF06057">
    <property type="entry name" value="VirJ"/>
    <property type="match status" value="2"/>
</dbReference>
<dbReference type="RefSeq" id="WP_093202566.1">
    <property type="nucleotide sequence ID" value="NZ_FNGS01000004.1"/>
</dbReference>
<dbReference type="PIRSF" id="PIRSF029063">
    <property type="entry name" value="IV_sec_VirJ"/>
    <property type="match status" value="1"/>
</dbReference>
<evidence type="ECO:0000313" key="4">
    <source>
        <dbReference type="Proteomes" id="UP000198901"/>
    </source>
</evidence>
<feature type="domain" description="Bacterial virulence" evidence="2">
    <location>
        <begin position="44"/>
        <end position="130"/>
    </location>
</feature>
<dbReference type="Proteomes" id="UP000198901">
    <property type="component" value="Unassembled WGS sequence"/>
</dbReference>
<sequence length="458" mass="49284">MKRLALLAFLLFAFPAKAIRVDSLRYAPFGMLHLFHPVTPPTAVAIFISGDGGWNAGVITMAEKLAEKGSLVIGVNILQYYAALRKQTGACYYPAADFETMSLSVQKKLRIRQYLKPVLVGYSSGATLVYGMLAQAPAGTFRGALGLGFCPDIELPKPLCAGAGLRNRVLKPGKSYFLERFDKLPAPFIALQGMTDQVCQPKATQAYLTGLPNASLVALPKVGHGFGVPAHWLPAYLSAYDRLAKDAAPARAVASLPELPLTVVAPARPDTAPFTVFLSGDGGWTSFDQSVGSALAAKGSAVVGLDAQHYFWQARTPESTTADLVRVIRYYQQKFNRKDFVLAGYSFGACVAPFVANRLPADLKANLRQVVLLSPSEKGDFEIHISDMLSIGSPSDQYDVLAETTKIKALRPVCLFGSEEDIPTRDRFAAAGVPVRTLPGSHHFDDAYAAIANVIVSL</sequence>
<protein>
    <submittedName>
        <fullName evidence="3">Type IV secretory pathway, VirJ component</fullName>
    </submittedName>
</protein>
<dbReference type="InterPro" id="IPR011225">
    <property type="entry name" value="IV_sec_VirJ"/>
</dbReference>
<keyword evidence="1" id="KW-0732">Signal</keyword>
<organism evidence="3 4">
    <name type="scientific">Siphonobacter aquaeclarae</name>
    <dbReference type="NCBI Taxonomy" id="563176"/>
    <lineage>
        <taxon>Bacteria</taxon>
        <taxon>Pseudomonadati</taxon>
        <taxon>Bacteroidota</taxon>
        <taxon>Cytophagia</taxon>
        <taxon>Cytophagales</taxon>
        <taxon>Cytophagaceae</taxon>
        <taxon>Siphonobacter</taxon>
    </lineage>
</organism>
<proteinExistence type="predicted"/>
<gene>
    <name evidence="3" type="ORF">SAMN04488090_2567</name>
</gene>
<keyword evidence="4" id="KW-1185">Reference proteome</keyword>
<dbReference type="InterPro" id="IPR010333">
    <property type="entry name" value="VirJ"/>
</dbReference>
<dbReference type="InterPro" id="IPR029058">
    <property type="entry name" value="AB_hydrolase_fold"/>
</dbReference>
<name>A0A1G9QC67_9BACT</name>
<dbReference type="AlphaFoldDB" id="A0A1G9QC67"/>
<evidence type="ECO:0000256" key="1">
    <source>
        <dbReference type="SAM" id="SignalP"/>
    </source>
</evidence>
<feature type="domain" description="Bacterial virulence" evidence="2">
    <location>
        <begin position="274"/>
        <end position="456"/>
    </location>
</feature>
<feature type="chain" id="PRO_5011580818" evidence="1">
    <location>
        <begin position="19"/>
        <end position="458"/>
    </location>
</feature>
<evidence type="ECO:0000259" key="2">
    <source>
        <dbReference type="Pfam" id="PF06057"/>
    </source>
</evidence>
<accession>A0A1G9QC67</accession>
<feature type="signal peptide" evidence="1">
    <location>
        <begin position="1"/>
        <end position="18"/>
    </location>
</feature>
<dbReference type="STRING" id="563176.SAMN04488090_2567"/>
<evidence type="ECO:0000313" key="3">
    <source>
        <dbReference type="EMBL" id="SDM08664.1"/>
    </source>
</evidence>
<dbReference type="EMBL" id="FNGS01000004">
    <property type="protein sequence ID" value="SDM08664.1"/>
    <property type="molecule type" value="Genomic_DNA"/>
</dbReference>
<dbReference type="Gene3D" id="3.40.50.1820">
    <property type="entry name" value="alpha/beta hydrolase"/>
    <property type="match status" value="2"/>
</dbReference>
<reference evidence="3 4" key="1">
    <citation type="submission" date="2016-10" db="EMBL/GenBank/DDBJ databases">
        <authorList>
            <person name="de Groot N.N."/>
        </authorList>
    </citation>
    <scope>NUCLEOTIDE SEQUENCE [LARGE SCALE GENOMIC DNA]</scope>
    <source>
        <strain evidence="3 4">DSM 21668</strain>
    </source>
</reference>
<dbReference type="SUPFAM" id="SSF53474">
    <property type="entry name" value="alpha/beta-Hydrolases"/>
    <property type="match status" value="2"/>
</dbReference>